<dbReference type="AlphaFoldDB" id="A0A377X8B5"/>
<feature type="region of interest" description="Disordered" evidence="1">
    <location>
        <begin position="91"/>
        <end position="135"/>
    </location>
</feature>
<feature type="region of interest" description="Disordered" evidence="1">
    <location>
        <begin position="1"/>
        <end position="29"/>
    </location>
</feature>
<proteinExistence type="predicted"/>
<dbReference type="EMBL" id="UGLH01000004">
    <property type="protein sequence ID" value="STT72969.1"/>
    <property type="molecule type" value="Genomic_DNA"/>
</dbReference>
<reference evidence="2 3" key="1">
    <citation type="submission" date="2018-06" db="EMBL/GenBank/DDBJ databases">
        <authorList>
            <consortium name="Pathogen Informatics"/>
            <person name="Doyle S."/>
        </authorList>
    </citation>
    <scope>NUCLEOTIDE SEQUENCE [LARGE SCALE GENOMIC DNA]</scope>
    <source>
        <strain evidence="2 3">NCTC5047</strain>
    </source>
</reference>
<name>A0A377X8B5_KLEPN</name>
<evidence type="ECO:0000313" key="2">
    <source>
        <dbReference type="EMBL" id="STT72969.1"/>
    </source>
</evidence>
<gene>
    <name evidence="2" type="ORF">NCTC5047_00655</name>
</gene>
<evidence type="ECO:0000313" key="3">
    <source>
        <dbReference type="Proteomes" id="UP000254340"/>
    </source>
</evidence>
<evidence type="ECO:0000256" key="1">
    <source>
        <dbReference type="SAM" id="MobiDB-lite"/>
    </source>
</evidence>
<dbReference type="Proteomes" id="UP000254340">
    <property type="component" value="Unassembled WGS sequence"/>
</dbReference>
<organism evidence="2 3">
    <name type="scientific">Klebsiella pneumoniae</name>
    <dbReference type="NCBI Taxonomy" id="573"/>
    <lineage>
        <taxon>Bacteria</taxon>
        <taxon>Pseudomonadati</taxon>
        <taxon>Pseudomonadota</taxon>
        <taxon>Gammaproteobacteria</taxon>
        <taxon>Enterobacterales</taxon>
        <taxon>Enterobacteriaceae</taxon>
        <taxon>Klebsiella/Raoultella group</taxon>
        <taxon>Klebsiella</taxon>
        <taxon>Klebsiella pneumoniae complex</taxon>
    </lineage>
</organism>
<accession>A0A377X8B5</accession>
<sequence>MGNAAAAGQTPEEHQPPNTMPPRQRRPVMVGPHQLLQQGGLASQEIGRVRRARRCAGEVMAIINVAVGRREDQQAVAQPAGLLRIVGDKHHRATGQQGGRQGLNARTGEGIQREKGSSISTMGRSSYSVRASAAR</sequence>
<protein>
    <submittedName>
        <fullName evidence="2">Uncharacterized protein</fullName>
    </submittedName>
</protein>
<feature type="compositionally biased region" description="Low complexity" evidence="1">
    <location>
        <begin position="124"/>
        <end position="135"/>
    </location>
</feature>